<dbReference type="EMBL" id="CAMTCP010000011">
    <property type="protein sequence ID" value="CAI3539408.1"/>
    <property type="molecule type" value="Genomic_DNA"/>
</dbReference>
<organism evidence="1 2">
    <name type="scientific">Clostridium neonatale</name>
    <dbReference type="NCBI Taxonomy" id="137838"/>
    <lineage>
        <taxon>Bacteria</taxon>
        <taxon>Bacillati</taxon>
        <taxon>Bacillota</taxon>
        <taxon>Clostridia</taxon>
        <taxon>Eubacteriales</taxon>
        <taxon>Clostridiaceae</taxon>
        <taxon>Clostridium</taxon>
    </lineage>
</organism>
<evidence type="ECO:0000313" key="1">
    <source>
        <dbReference type="EMBL" id="CAI3539408.1"/>
    </source>
</evidence>
<gene>
    <name evidence="1" type="ORF">CNEO2_100080</name>
</gene>
<evidence type="ECO:0000313" key="2">
    <source>
        <dbReference type="Proteomes" id="UP001189143"/>
    </source>
</evidence>
<accession>A0AAD1Y9Y7</accession>
<dbReference type="Proteomes" id="UP001189143">
    <property type="component" value="Unassembled WGS sequence"/>
</dbReference>
<proteinExistence type="predicted"/>
<dbReference type="AlphaFoldDB" id="A0AAD1Y9Y7"/>
<protein>
    <submittedName>
        <fullName evidence="1">Uncharacterized protein</fullName>
    </submittedName>
</protein>
<reference evidence="1" key="1">
    <citation type="submission" date="2022-10" db="EMBL/GenBank/DDBJ databases">
        <authorList>
            <person name="Aires J."/>
            <person name="Mesa V."/>
        </authorList>
    </citation>
    <scope>NUCLEOTIDE SEQUENCE</scope>
    <source>
        <strain evidence="1">Clostridium neonatale JD116</strain>
    </source>
</reference>
<comment type="caution">
    <text evidence="1">The sequence shown here is derived from an EMBL/GenBank/DDBJ whole genome shotgun (WGS) entry which is preliminary data.</text>
</comment>
<sequence>MPSGWIINFESGQRIIYTEEAYEEYMNSTQIWKIRSEEHWFSLEQAIKENPTLEVKRTINEKIKLLNKLEIIDYSISTDEIEYLEIEDNERNVEILKTLGATNKEFEIMRDSTDGSLEISEFAFKFANWFSTKDGFSLEEINKKFKNGDIVMIIAPKSRYAGLIGEVINYDKELKVYIVDTKIVKVGMHEDDLMLNAD</sequence>
<name>A0AAD1Y9Y7_9CLOT</name>